<evidence type="ECO:0000256" key="4">
    <source>
        <dbReference type="ARBA" id="ARBA00023239"/>
    </source>
</evidence>
<evidence type="ECO:0000313" key="7">
    <source>
        <dbReference type="Proteomes" id="UP000245771"/>
    </source>
</evidence>
<dbReference type="Proteomes" id="UP000245771">
    <property type="component" value="Unassembled WGS sequence"/>
</dbReference>
<organism evidence="6 7">
    <name type="scientific">Meira miltonrushii</name>
    <dbReference type="NCBI Taxonomy" id="1280837"/>
    <lineage>
        <taxon>Eukaryota</taxon>
        <taxon>Fungi</taxon>
        <taxon>Dikarya</taxon>
        <taxon>Basidiomycota</taxon>
        <taxon>Ustilaginomycotina</taxon>
        <taxon>Exobasidiomycetes</taxon>
        <taxon>Exobasidiales</taxon>
        <taxon>Brachybasidiaceae</taxon>
        <taxon>Meira</taxon>
    </lineage>
</organism>
<dbReference type="PANTHER" id="PTHR33337:SF8">
    <property type="entry name" value="CENP-V_GFA DOMAIN-CONTAINING PROTEIN"/>
    <property type="match status" value="1"/>
</dbReference>
<dbReference type="PROSITE" id="PS51891">
    <property type="entry name" value="CENP_V_GFA"/>
    <property type="match status" value="1"/>
</dbReference>
<name>A0A316V3G5_9BASI</name>
<dbReference type="EMBL" id="KZ819607">
    <property type="protein sequence ID" value="PWN31794.1"/>
    <property type="molecule type" value="Genomic_DNA"/>
</dbReference>
<keyword evidence="2" id="KW-0479">Metal-binding</keyword>
<keyword evidence="7" id="KW-1185">Reference proteome</keyword>
<evidence type="ECO:0000256" key="1">
    <source>
        <dbReference type="ARBA" id="ARBA00005495"/>
    </source>
</evidence>
<dbReference type="STRING" id="1280837.A0A316V3G5"/>
<dbReference type="AlphaFoldDB" id="A0A316V3G5"/>
<dbReference type="InterPro" id="IPR011057">
    <property type="entry name" value="Mss4-like_sf"/>
</dbReference>
<dbReference type="InterPro" id="IPR006913">
    <property type="entry name" value="CENP-V/GFA"/>
</dbReference>
<reference evidence="6 7" key="1">
    <citation type="journal article" date="2018" name="Mol. Biol. Evol.">
        <title>Broad Genomic Sampling Reveals a Smut Pathogenic Ancestry of the Fungal Clade Ustilaginomycotina.</title>
        <authorList>
            <person name="Kijpornyongpan T."/>
            <person name="Mondo S.J."/>
            <person name="Barry K."/>
            <person name="Sandor L."/>
            <person name="Lee J."/>
            <person name="Lipzen A."/>
            <person name="Pangilinan J."/>
            <person name="LaButti K."/>
            <person name="Hainaut M."/>
            <person name="Henrissat B."/>
            <person name="Grigoriev I.V."/>
            <person name="Spatafora J.W."/>
            <person name="Aime M.C."/>
        </authorList>
    </citation>
    <scope>NUCLEOTIDE SEQUENCE [LARGE SCALE GENOMIC DNA]</scope>
    <source>
        <strain evidence="6 7">MCA 3882</strain>
    </source>
</reference>
<evidence type="ECO:0000256" key="3">
    <source>
        <dbReference type="ARBA" id="ARBA00022833"/>
    </source>
</evidence>
<dbReference type="PANTHER" id="PTHR33337">
    <property type="entry name" value="GFA DOMAIN-CONTAINING PROTEIN"/>
    <property type="match status" value="1"/>
</dbReference>
<comment type="similarity">
    <text evidence="1">Belongs to the Gfa family.</text>
</comment>
<dbReference type="InParanoid" id="A0A316V3G5"/>
<evidence type="ECO:0000313" key="6">
    <source>
        <dbReference type="EMBL" id="PWN31794.1"/>
    </source>
</evidence>
<dbReference type="GO" id="GO:0016846">
    <property type="term" value="F:carbon-sulfur lyase activity"/>
    <property type="evidence" value="ECO:0007669"/>
    <property type="project" value="InterPro"/>
</dbReference>
<proteinExistence type="inferred from homology"/>
<dbReference type="RefSeq" id="XP_025352096.1">
    <property type="nucleotide sequence ID" value="XM_025503087.1"/>
</dbReference>
<dbReference type="GeneID" id="37024868"/>
<keyword evidence="4" id="KW-0456">Lyase</keyword>
<gene>
    <name evidence="6" type="ORF">FA14DRAFT_93039</name>
</gene>
<evidence type="ECO:0000256" key="2">
    <source>
        <dbReference type="ARBA" id="ARBA00022723"/>
    </source>
</evidence>
<dbReference type="OrthoDB" id="428768at2759"/>
<dbReference type="SUPFAM" id="SSF51316">
    <property type="entry name" value="Mss4-like"/>
    <property type="match status" value="1"/>
</dbReference>
<evidence type="ECO:0000259" key="5">
    <source>
        <dbReference type="PROSITE" id="PS51891"/>
    </source>
</evidence>
<keyword evidence="3" id="KW-0862">Zinc</keyword>
<accession>A0A316V3G5</accession>
<dbReference type="Gene3D" id="3.90.1590.10">
    <property type="entry name" value="glutathione-dependent formaldehyde- activating enzyme (gfa)"/>
    <property type="match status" value="1"/>
</dbReference>
<sequence length="173" mass="19008">MTSSHSAKQSSLPLAGLASDGWTKEKEATATCFCGGVQMVFPTEKPGLVDTFVCNCTDCRKITASMFASNFIAKDEFISFVRGENQLKQFAQSKTIESGNTMTNHFCGNCGTLMFRVSSGAPDAKIMRIGTIDDFALQETKLKPRIEQYTKDRSNWCAGARSAEQHEGAFYKL</sequence>
<dbReference type="Pfam" id="PF04828">
    <property type="entry name" value="GFA"/>
    <property type="match status" value="1"/>
</dbReference>
<protein>
    <recommendedName>
        <fullName evidence="5">CENP-V/GFA domain-containing protein</fullName>
    </recommendedName>
</protein>
<feature type="domain" description="CENP-V/GFA" evidence="5">
    <location>
        <begin position="28"/>
        <end position="146"/>
    </location>
</feature>
<dbReference type="GO" id="GO:0046872">
    <property type="term" value="F:metal ion binding"/>
    <property type="evidence" value="ECO:0007669"/>
    <property type="project" value="UniProtKB-KW"/>
</dbReference>